<dbReference type="SUPFAM" id="SSF69318">
    <property type="entry name" value="Integrin alpha N-terminal domain"/>
    <property type="match status" value="1"/>
</dbReference>
<keyword evidence="19" id="KW-1267">Proteomics identification</keyword>
<evidence type="ECO:0000256" key="5">
    <source>
        <dbReference type="ARBA" id="ARBA00022737"/>
    </source>
</evidence>
<sequence length="1005" mass="111519">MSARTHRGPPENWAPPFACLCCVSAVLGMLWSPVSLAFNLDVDKLTVYSGPEGSYFGYSLDFYIPDARTASVLVGAPKANTSQPDIVEGGAVYYCPWPAERSAQCKQIPFDTTNNRKIRVNGTKEPIEFKSNQWFGATVRAHKGKVVACAPLYHWRTLKPNPAKDPVGTCYVAIQNFSAYAEHSPCRNSNVDPEGQGYCQAGFSLDFYKNGDLIVGGPGSFYWQELVAGIPRGAQNFGYVSIINSTDMTFIQNFTGEQMASYFGYTVVVSDVNNDGMDDILVGAPLFMEREFESNPREVGQVYLYLQVSALLFQDPQVLTGTETFGRFGSSVAHLGDLNQDGYNDIAIGVPFAGKDQRGKVLIYNGNARGLHSKPSQVLQGIWGSQTIPSGFGFSLRGDADIDKNDYPDLLVGAFGEGKVAVYRARPVVTVDAQLLLHPMIINLENKTCQIPEFPTPVACFSLRVCASIAGQSISNTVALMAEVQLDFLKQKGAIKRTLFLHNHQSHLIFPFVMRQQKSLHCQDFMVYLRDETEFRDKLSPINVSLNYSLDDSTFEDGLEVKPILNHYRENVVTEQAHILVDCGEDNLCVPDLRLSARPDKQEIIIGDENHLMLIINARNEGEGAYEAELFVMIPEEADYVGIERNNKGLRLLSCEYKMENVTRMVVCDLGNPMVTGTNFSLGLRFAVPRLEKTNMSINFDLQIRSSNKDNPDSNFVSVQINVTAVAQVEIRGVSHPPQIVLPIHNWEPAEEPHKEEEVGPLVEHIYELHNIGPSTISDSILEVGWPFSAREEFLLYVFHLQTLGPLQCQTNPEINPQDIKPAASPEDTPELSAFLRNATIPHLVRKRDVPVVQPHRQSPAKILNCTNIDCLQISCAVGRLGGGESAVLKVRSRLWAHTFLQRKNDPYALASLVSFEVKKIPYKEQPAKLPAGSTAIKTSVIWATPNVSFSIPLWVIILAILLGLLVLAILTLALWKCGFFDRARPPQDEMTDREQLTSDKTPEA</sequence>
<reference evidence="17" key="2">
    <citation type="submission" date="2025-08" db="UniProtKB">
        <authorList>
            <consortium name="Ensembl"/>
        </authorList>
    </citation>
    <scope>IDENTIFICATION</scope>
    <source>
        <strain evidence="17">Brown Norway</strain>
    </source>
</reference>
<feature type="domain" description="Integrin alpha first immunoglubulin-like" evidence="14">
    <location>
        <begin position="425"/>
        <end position="581"/>
    </location>
</feature>
<evidence type="ECO:0000313" key="17">
    <source>
        <dbReference type="Ensembl" id="ENSRNOP00000101231.1"/>
    </source>
</evidence>
<comment type="subcellular location">
    <subcellularLocation>
        <location evidence="1 13">Membrane</location>
        <topology evidence="1 13">Single-pass type I membrane protein</topology>
    </subcellularLocation>
</comment>
<feature type="repeat" description="FG-GAP" evidence="12">
    <location>
        <begin position="187"/>
        <end position="239"/>
    </location>
</feature>
<protein>
    <submittedName>
        <fullName evidence="17">Integrin subunit alpha 8</fullName>
    </submittedName>
</protein>
<feature type="repeat" description="FG-GAP" evidence="12">
    <location>
        <begin position="249"/>
        <end position="314"/>
    </location>
</feature>
<keyword evidence="9 13" id="KW-0472">Membrane</keyword>
<keyword evidence="4" id="KW-0732">Signal</keyword>
<dbReference type="SMART" id="SM00191">
    <property type="entry name" value="Int_alpha"/>
    <property type="match status" value="5"/>
</dbReference>
<feature type="repeat" description="FG-GAP" evidence="12">
    <location>
        <begin position="315"/>
        <end position="373"/>
    </location>
</feature>
<dbReference type="PRINTS" id="PR01185">
    <property type="entry name" value="INTEGRINA"/>
</dbReference>
<proteinExistence type="evidence at protein level"/>
<gene>
    <name evidence="17" type="primary">Itga8</name>
</gene>
<evidence type="ECO:0000256" key="7">
    <source>
        <dbReference type="ARBA" id="ARBA00022989"/>
    </source>
</evidence>
<evidence type="ECO:0000256" key="1">
    <source>
        <dbReference type="ARBA" id="ARBA00004479"/>
    </source>
</evidence>
<feature type="repeat" description="FG-GAP" evidence="12">
    <location>
        <begin position="377"/>
        <end position="440"/>
    </location>
</feature>
<feature type="repeat" description="FG-GAP" evidence="12">
    <location>
        <begin position="41"/>
        <end position="104"/>
    </location>
</feature>
<dbReference type="Proteomes" id="UP000002494">
    <property type="component" value="Chromosome 17"/>
</dbReference>
<keyword evidence="8 13" id="KW-0401">Integrin</keyword>
<dbReference type="InterPro" id="IPR028994">
    <property type="entry name" value="Integrin_alpha_N"/>
</dbReference>
<evidence type="ECO:0000313" key="18">
    <source>
        <dbReference type="Proteomes" id="UP000002494"/>
    </source>
</evidence>
<keyword evidence="5" id="KW-0677">Repeat</keyword>
<evidence type="ECO:0000256" key="3">
    <source>
        <dbReference type="ARBA" id="ARBA00022692"/>
    </source>
</evidence>
<keyword evidence="18" id="KW-1185">Reference proteome</keyword>
<dbReference type="Gene3D" id="2.130.10.130">
    <property type="entry name" value="Integrin alpha, N-terminal"/>
    <property type="match status" value="1"/>
</dbReference>
<dbReference type="PROSITE" id="PS51470">
    <property type="entry name" value="FG_GAP"/>
    <property type="match status" value="6"/>
</dbReference>
<accession>A0ABK0LAZ6</accession>
<name>A0ABK0LAZ6_RAT</name>
<evidence type="ECO:0000259" key="15">
    <source>
        <dbReference type="Pfam" id="PF20805"/>
    </source>
</evidence>
<evidence type="ECO:0000256" key="6">
    <source>
        <dbReference type="ARBA" id="ARBA00022889"/>
    </source>
</evidence>
<dbReference type="Gene3D" id="2.60.40.1510">
    <property type="entry name" value="ntegrin, alpha v. Chain A, domain 3"/>
    <property type="match status" value="1"/>
</dbReference>
<dbReference type="InterPro" id="IPR048286">
    <property type="entry name" value="Integrin_alpha_Ig-like_3"/>
</dbReference>
<evidence type="ECO:0000259" key="16">
    <source>
        <dbReference type="Pfam" id="PF20806"/>
    </source>
</evidence>
<keyword evidence="7 13" id="KW-1133">Transmembrane helix</keyword>
<evidence type="ECO:0000256" key="12">
    <source>
        <dbReference type="PROSITE-ProRule" id="PRU00803"/>
    </source>
</evidence>
<evidence type="ECO:0000259" key="14">
    <source>
        <dbReference type="Pfam" id="PF08441"/>
    </source>
</evidence>
<reference evidence="17" key="1">
    <citation type="submission" date="2024-01" db="EMBL/GenBank/DDBJ databases">
        <title>GRCr8: a new rat reference genome assembly contstructed from accurate long reads and long range scaffolding.</title>
        <authorList>
            <person name="Doris P.A."/>
            <person name="Kalbfleisch T."/>
            <person name="Li K."/>
            <person name="Howe K."/>
            <person name="Wood J."/>
        </authorList>
    </citation>
    <scope>NUCLEOTIDE SEQUENCE [LARGE SCALE GENOMIC DNA]</scope>
    <source>
        <strain evidence="17">Brown Norway</strain>
    </source>
</reference>
<dbReference type="Pfam" id="PF01839">
    <property type="entry name" value="FG-GAP"/>
    <property type="match status" value="2"/>
</dbReference>
<feature type="domain" description="Integrin alpha third immunoglobulin-like" evidence="16">
    <location>
        <begin position="729"/>
        <end position="943"/>
    </location>
</feature>
<dbReference type="InterPro" id="IPR013517">
    <property type="entry name" value="FG-GAP"/>
</dbReference>
<dbReference type="Pfam" id="PF00357">
    <property type="entry name" value="Integrin_alpha"/>
    <property type="match status" value="1"/>
</dbReference>
<evidence type="ECO:0000256" key="11">
    <source>
        <dbReference type="ARBA" id="ARBA00023180"/>
    </source>
</evidence>
<feature type="transmembrane region" description="Helical" evidence="13">
    <location>
        <begin position="954"/>
        <end position="976"/>
    </location>
</feature>
<evidence type="ECO:0000256" key="13">
    <source>
        <dbReference type="RuleBase" id="RU003762"/>
    </source>
</evidence>
<evidence type="ECO:0000256" key="4">
    <source>
        <dbReference type="ARBA" id="ARBA00022729"/>
    </source>
</evidence>
<feature type="domain" description="Integrin alpha second immunoglobulin-like" evidence="15">
    <location>
        <begin position="583"/>
        <end position="723"/>
    </location>
</feature>
<evidence type="ECO:0000256" key="9">
    <source>
        <dbReference type="ARBA" id="ARBA00023136"/>
    </source>
</evidence>
<keyword evidence="6 13" id="KW-0130">Cell adhesion</keyword>
<dbReference type="Pfam" id="PF20805">
    <property type="entry name" value="Integrin_A_Ig_2"/>
    <property type="match status" value="1"/>
</dbReference>
<dbReference type="PANTHER" id="PTHR23220">
    <property type="entry name" value="INTEGRIN ALPHA"/>
    <property type="match status" value="1"/>
</dbReference>
<dbReference type="Pfam" id="PF20806">
    <property type="entry name" value="Integrin_A_Ig_3"/>
    <property type="match status" value="1"/>
</dbReference>
<dbReference type="PANTHER" id="PTHR23220:SF5">
    <property type="entry name" value="INTEGRIN ALPHA-8"/>
    <property type="match status" value="1"/>
</dbReference>
<dbReference type="InterPro" id="IPR013649">
    <property type="entry name" value="Integrin_alpha_Ig-like_1"/>
</dbReference>
<dbReference type="InterPro" id="IPR048285">
    <property type="entry name" value="Integrin_alpha_Ig-like_2"/>
</dbReference>
<dbReference type="InterPro" id="IPR013519">
    <property type="entry name" value="Int_alpha_beta-p"/>
</dbReference>
<feature type="repeat" description="FG-GAP" evidence="12">
    <location>
        <begin position="121"/>
        <end position="182"/>
    </location>
</feature>
<organism evidence="17 18">
    <name type="scientific">Rattus norvegicus</name>
    <name type="common">Rat</name>
    <dbReference type="NCBI Taxonomy" id="10116"/>
    <lineage>
        <taxon>Eukaryota</taxon>
        <taxon>Metazoa</taxon>
        <taxon>Chordata</taxon>
        <taxon>Craniata</taxon>
        <taxon>Vertebrata</taxon>
        <taxon>Euteleostomi</taxon>
        <taxon>Mammalia</taxon>
        <taxon>Eutheria</taxon>
        <taxon>Euarchontoglires</taxon>
        <taxon>Glires</taxon>
        <taxon>Rodentia</taxon>
        <taxon>Myomorpha</taxon>
        <taxon>Muroidea</taxon>
        <taxon>Muridae</taxon>
        <taxon>Murinae</taxon>
        <taxon>Rattus</taxon>
    </lineage>
</organism>
<comment type="similarity">
    <text evidence="2 13">Belongs to the integrin alpha chain family.</text>
</comment>
<reference evidence="17" key="3">
    <citation type="submission" date="2025-09" db="UniProtKB">
        <authorList>
            <consortium name="Ensembl"/>
        </authorList>
    </citation>
    <scope>IDENTIFICATION</scope>
    <source>
        <strain evidence="17">Brown Norway</strain>
    </source>
</reference>
<dbReference type="InterPro" id="IPR032695">
    <property type="entry name" value="Integrin_dom_sf"/>
</dbReference>
<evidence type="ECO:0000256" key="2">
    <source>
        <dbReference type="ARBA" id="ARBA00008054"/>
    </source>
</evidence>
<keyword evidence="10 13" id="KW-0675">Receptor</keyword>
<keyword evidence="11" id="KW-0325">Glycoprotein</keyword>
<dbReference type="Gene3D" id="2.60.40.1460">
    <property type="entry name" value="Integrin domains. Chain A, domain 2"/>
    <property type="match status" value="1"/>
</dbReference>
<dbReference type="Pfam" id="PF08441">
    <property type="entry name" value="Integrin_A_Ig_1"/>
    <property type="match status" value="1"/>
</dbReference>
<evidence type="ECO:0007829" key="19">
    <source>
        <dbReference type="PeptideAtlas" id="A0ABK0LAZ6"/>
    </source>
</evidence>
<evidence type="ECO:0000256" key="8">
    <source>
        <dbReference type="ARBA" id="ARBA00023037"/>
    </source>
</evidence>
<keyword evidence="3 13" id="KW-0812">Transmembrane</keyword>
<dbReference type="InterPro" id="IPR000413">
    <property type="entry name" value="Integrin_alpha"/>
</dbReference>
<dbReference type="InterPro" id="IPR018184">
    <property type="entry name" value="Integrin_alpha_C_CS"/>
</dbReference>
<dbReference type="RGD" id="621634">
    <property type="gene designation" value="Itga8"/>
</dbReference>
<dbReference type="PROSITE" id="PS00242">
    <property type="entry name" value="INTEGRIN_ALPHA"/>
    <property type="match status" value="1"/>
</dbReference>
<evidence type="ECO:0000256" key="10">
    <source>
        <dbReference type="ARBA" id="ARBA00023170"/>
    </source>
</evidence>
<dbReference type="GeneTree" id="ENSGT00940000156737"/>
<dbReference type="SUPFAM" id="SSF69179">
    <property type="entry name" value="Integrin domains"/>
    <property type="match status" value="3"/>
</dbReference>
<dbReference type="Gene3D" id="2.60.40.1530">
    <property type="entry name" value="ntegrin, alpha v. Chain A, domain 4"/>
    <property type="match status" value="1"/>
</dbReference>
<dbReference type="Ensembl" id="ENSRNOT00000121450.1">
    <property type="protein sequence ID" value="ENSRNOP00000101231.1"/>
    <property type="gene ID" value="ENSRNOG00000016538.7"/>
</dbReference>
<dbReference type="Gene3D" id="1.20.5.930">
    <property type="entry name" value="Bicelle-embedded integrin alpha(iib) transmembrane segment"/>
    <property type="match status" value="1"/>
</dbReference>